<name>A0A343TGL9_9EURY</name>
<reference evidence="4" key="1">
    <citation type="submission" date="2017-11" db="EMBL/GenBank/DDBJ databases">
        <title>Phenotypic and genomic properties of facultatively anaerobic sulfur-reducing natronoarchaea from hypersaline soda lakes.</title>
        <authorList>
            <person name="Sorokin D.Y."/>
            <person name="Kublanov I.V."/>
            <person name="Roman P."/>
            <person name="Sinninghe Damste J.S."/>
            <person name="Golyshin P.N."/>
            <person name="Rojo D."/>
            <person name="Ciordia S."/>
            <person name="Mena M.D.C."/>
            <person name="Ferrer M."/>
            <person name="Messina E."/>
            <person name="Smedile F."/>
            <person name="La Spada G."/>
            <person name="La Cono V."/>
            <person name="Yakimov M.M."/>
        </authorList>
    </citation>
    <scope>NUCLEOTIDE SEQUENCE [LARGE SCALE GENOMIC DNA]</scope>
    <source>
        <strain evidence="4">AArc-Sl</strain>
    </source>
</reference>
<evidence type="ECO:0000256" key="1">
    <source>
        <dbReference type="ARBA" id="ARBA00011040"/>
    </source>
</evidence>
<dbReference type="GO" id="GO:0016887">
    <property type="term" value="F:ATP hydrolysis activity"/>
    <property type="evidence" value="ECO:0007669"/>
    <property type="project" value="InterPro"/>
</dbReference>
<feature type="domain" description="ArsA/GET3 Anion-transporting ATPase-like" evidence="2">
    <location>
        <begin position="29"/>
        <end position="76"/>
    </location>
</feature>
<dbReference type="EMBL" id="CP025066">
    <property type="protein sequence ID" value="AUX08241.1"/>
    <property type="molecule type" value="Genomic_DNA"/>
</dbReference>
<accession>A0A343TGL9</accession>
<protein>
    <submittedName>
        <fullName evidence="3">Arsenite-transporting ATPase</fullName>
    </submittedName>
</protein>
<dbReference type="InterPro" id="IPR016300">
    <property type="entry name" value="ATPase_ArsA/GET3"/>
</dbReference>
<gene>
    <name evidence="3" type="primary">arsA2</name>
    <name evidence="3" type="ORF">AArcSl_0591</name>
</gene>
<evidence type="ECO:0000313" key="3">
    <source>
        <dbReference type="EMBL" id="AUX08241.1"/>
    </source>
</evidence>
<sequence length="256" mass="28183">MAGTVEASVCRSRELSDMASLKDLEDGPRMVAVTGKGGVGKTTCSAAAAVQFAGTGQRTLLLSTDRSPSLSDILDRFEGDTYDRIVWDTAPAGSTISLLDLQEEFYDRLGTAPNIYADLRSLARGEVKKRPGELFEEWRELAADCLEMVQGNGTAFVVVTIPEGLGVNETDRIIADLEDHDLDVRRVVANMVLSDVTEADCSHHRERADMHAEYLVVLEDRYADEYGLATVPQLPREVKRLEAIETVADTLFENER</sequence>
<dbReference type="KEGG" id="hdf:AArcSl_0591"/>
<dbReference type="Proteomes" id="UP000263012">
    <property type="component" value="Chromosome"/>
</dbReference>
<keyword evidence="4" id="KW-1185">Reference proteome</keyword>
<dbReference type="Pfam" id="PF02374">
    <property type="entry name" value="ArsA_ATPase"/>
    <property type="match status" value="2"/>
</dbReference>
<evidence type="ECO:0000313" key="4">
    <source>
        <dbReference type="Proteomes" id="UP000263012"/>
    </source>
</evidence>
<dbReference type="PANTHER" id="PTHR10803">
    <property type="entry name" value="ARSENICAL PUMP-DRIVING ATPASE ARSENITE-TRANSLOCATING ATPASE"/>
    <property type="match status" value="1"/>
</dbReference>
<comment type="similarity">
    <text evidence="1">Belongs to the arsA ATPase family.</text>
</comment>
<dbReference type="AlphaFoldDB" id="A0A343TGL9"/>
<dbReference type="Gene3D" id="3.40.50.300">
    <property type="entry name" value="P-loop containing nucleotide triphosphate hydrolases"/>
    <property type="match status" value="2"/>
</dbReference>
<organism evidence="3 4">
    <name type="scientific">Halalkaliarchaeum desulfuricum</name>
    <dbReference type="NCBI Taxonomy" id="2055893"/>
    <lineage>
        <taxon>Archaea</taxon>
        <taxon>Methanobacteriati</taxon>
        <taxon>Methanobacteriota</taxon>
        <taxon>Stenosarchaea group</taxon>
        <taxon>Halobacteria</taxon>
        <taxon>Halobacteriales</taxon>
        <taxon>Haloferacaceae</taxon>
        <taxon>Halalkaliarchaeum</taxon>
    </lineage>
</organism>
<proteinExistence type="inferred from homology"/>
<dbReference type="InterPro" id="IPR025723">
    <property type="entry name" value="ArsA/GET3_ATPase-like"/>
</dbReference>
<feature type="domain" description="ArsA/GET3 Anion-transporting ATPase-like" evidence="2">
    <location>
        <begin position="78"/>
        <end position="252"/>
    </location>
</feature>
<dbReference type="SUPFAM" id="SSF52540">
    <property type="entry name" value="P-loop containing nucleoside triphosphate hydrolases"/>
    <property type="match status" value="1"/>
</dbReference>
<dbReference type="InterPro" id="IPR027417">
    <property type="entry name" value="P-loop_NTPase"/>
</dbReference>
<dbReference type="CDD" id="cd02035">
    <property type="entry name" value="ArsA"/>
    <property type="match status" value="1"/>
</dbReference>
<evidence type="ECO:0000259" key="2">
    <source>
        <dbReference type="Pfam" id="PF02374"/>
    </source>
</evidence>
<dbReference type="GO" id="GO:0005524">
    <property type="term" value="F:ATP binding"/>
    <property type="evidence" value="ECO:0007669"/>
    <property type="project" value="InterPro"/>
</dbReference>
<dbReference type="PANTHER" id="PTHR10803:SF3">
    <property type="entry name" value="ATPASE GET3"/>
    <property type="match status" value="1"/>
</dbReference>